<dbReference type="AlphaFoldDB" id="A0A3Q9QSR9"/>
<name>A0A3Q9QSR9_9BACI</name>
<keyword evidence="1" id="KW-0812">Transmembrane</keyword>
<evidence type="ECO:0000313" key="3">
    <source>
        <dbReference type="Proteomes" id="UP000282892"/>
    </source>
</evidence>
<dbReference type="EMBL" id="CP022572">
    <property type="protein sequence ID" value="AZU60752.1"/>
    <property type="molecule type" value="Genomic_DNA"/>
</dbReference>
<dbReference type="KEGG" id="nmk:CHR53_05425"/>
<protein>
    <submittedName>
        <fullName evidence="2">Uncharacterized protein</fullName>
    </submittedName>
</protein>
<reference evidence="2 3" key="1">
    <citation type="submission" date="2017-07" db="EMBL/GenBank/DDBJ databases">
        <title>The complete genome sequence of Bacillus mesonae strain H20-5, an efficient strain improving plant abiotic stress resistance.</title>
        <authorList>
            <person name="Kim S.Y."/>
            <person name="Song H."/>
            <person name="Sang M.K."/>
            <person name="Weon H.-Y."/>
            <person name="Song J."/>
        </authorList>
    </citation>
    <scope>NUCLEOTIDE SEQUENCE [LARGE SCALE GENOMIC DNA]</scope>
    <source>
        <strain evidence="2 3">H20-5</strain>
    </source>
</reference>
<evidence type="ECO:0000256" key="1">
    <source>
        <dbReference type="SAM" id="Phobius"/>
    </source>
</evidence>
<feature type="transmembrane region" description="Helical" evidence="1">
    <location>
        <begin position="36"/>
        <end position="57"/>
    </location>
</feature>
<gene>
    <name evidence="2" type="ORF">CHR53_05425</name>
</gene>
<feature type="transmembrane region" description="Helical" evidence="1">
    <location>
        <begin position="90"/>
        <end position="110"/>
    </location>
</feature>
<dbReference type="OrthoDB" id="2627641at2"/>
<keyword evidence="1" id="KW-1133">Transmembrane helix</keyword>
<dbReference type="RefSeq" id="WP_127485541.1">
    <property type="nucleotide sequence ID" value="NZ_CP022572.1"/>
</dbReference>
<evidence type="ECO:0000313" key="2">
    <source>
        <dbReference type="EMBL" id="AZU60752.1"/>
    </source>
</evidence>
<keyword evidence="3" id="KW-1185">Reference proteome</keyword>
<proteinExistence type="predicted"/>
<dbReference type="STRING" id="1193713.GCA_001636315_03611"/>
<keyword evidence="1" id="KW-0472">Membrane</keyword>
<sequence length="117" mass="13486">MRKIILSITMVICMFGIVHIAVTPIGYNGYTINDLWFASFGFSLIFLALLNYVVMNIKQRQTNIFIVCHVANILCAILVSLILTRALFPHIILLFVLLVLETILIIRYQFYLKSDKF</sequence>
<dbReference type="Proteomes" id="UP000282892">
    <property type="component" value="Chromosome"/>
</dbReference>
<accession>A0A3Q9QSR9</accession>
<organism evidence="2 3">
    <name type="scientific">Neobacillus mesonae</name>
    <dbReference type="NCBI Taxonomy" id="1193713"/>
    <lineage>
        <taxon>Bacteria</taxon>
        <taxon>Bacillati</taxon>
        <taxon>Bacillota</taxon>
        <taxon>Bacilli</taxon>
        <taxon>Bacillales</taxon>
        <taxon>Bacillaceae</taxon>
        <taxon>Neobacillus</taxon>
    </lineage>
</organism>
<feature type="transmembrane region" description="Helical" evidence="1">
    <location>
        <begin position="64"/>
        <end position="84"/>
    </location>
</feature>